<dbReference type="Gene3D" id="1.10.439.10">
    <property type="entry name" value="Penicillin Amidohydrolase, domain 1"/>
    <property type="match status" value="1"/>
</dbReference>
<protein>
    <submittedName>
        <fullName evidence="4">Penicillin amidase</fullName>
    </submittedName>
</protein>
<dbReference type="PANTHER" id="PTHR34218">
    <property type="entry name" value="PEPTIDASE S45 PENICILLIN AMIDASE"/>
    <property type="match status" value="1"/>
</dbReference>
<dbReference type="CDD" id="cd03747">
    <property type="entry name" value="Ntn_PGA_like"/>
    <property type="match status" value="1"/>
</dbReference>
<dbReference type="InterPro" id="IPR014395">
    <property type="entry name" value="Pen/GL7ACA/AHL_acylase"/>
</dbReference>
<dbReference type="PANTHER" id="PTHR34218:SF4">
    <property type="entry name" value="ACYL-HOMOSERINE LACTONE ACYLASE QUIP"/>
    <property type="match status" value="1"/>
</dbReference>
<dbReference type="InterPro" id="IPR023343">
    <property type="entry name" value="Penicillin_amidase_dom1"/>
</dbReference>
<dbReference type="Gene3D" id="1.10.1400.10">
    <property type="match status" value="1"/>
</dbReference>
<dbReference type="RefSeq" id="WP_283440959.1">
    <property type="nucleotide sequence ID" value="NZ_FXUL01000002.1"/>
</dbReference>
<keyword evidence="2" id="KW-0378">Hydrolase</keyword>
<comment type="similarity">
    <text evidence="1">Belongs to the peptidase S45 family.</text>
</comment>
<proteinExistence type="inferred from homology"/>
<dbReference type="SUPFAM" id="SSF56235">
    <property type="entry name" value="N-terminal nucleophile aminohydrolases (Ntn hydrolases)"/>
    <property type="match status" value="1"/>
</dbReference>
<dbReference type="InterPro" id="IPR043147">
    <property type="entry name" value="Penicillin_amidase_A-knob"/>
</dbReference>
<evidence type="ECO:0000256" key="2">
    <source>
        <dbReference type="ARBA" id="ARBA00022801"/>
    </source>
</evidence>
<dbReference type="Gene3D" id="3.60.20.10">
    <property type="entry name" value="Glutamine Phosphoribosylpyrophosphate, subunit 1, domain 1"/>
    <property type="match status" value="1"/>
</dbReference>
<accession>A0ABY1PUF5</accession>
<dbReference type="InterPro" id="IPR029055">
    <property type="entry name" value="Ntn_hydrolases_N"/>
</dbReference>
<keyword evidence="5" id="KW-1185">Reference proteome</keyword>
<dbReference type="Gene3D" id="2.30.120.10">
    <property type="match status" value="1"/>
</dbReference>
<keyword evidence="3" id="KW-0865">Zymogen</keyword>
<dbReference type="EMBL" id="FXUL01000002">
    <property type="protein sequence ID" value="SMP48490.1"/>
    <property type="molecule type" value="Genomic_DNA"/>
</dbReference>
<dbReference type="PIRSF" id="PIRSF001227">
    <property type="entry name" value="Pen_acylase"/>
    <property type="match status" value="1"/>
</dbReference>
<dbReference type="InterPro" id="IPR043146">
    <property type="entry name" value="Penicillin_amidase_N_B-knob"/>
</dbReference>
<organism evidence="4 5">
    <name type="scientific">Noviherbaspirillum suwonense</name>
    <dbReference type="NCBI Taxonomy" id="1224511"/>
    <lineage>
        <taxon>Bacteria</taxon>
        <taxon>Pseudomonadati</taxon>
        <taxon>Pseudomonadota</taxon>
        <taxon>Betaproteobacteria</taxon>
        <taxon>Burkholderiales</taxon>
        <taxon>Oxalobacteraceae</taxon>
        <taxon>Noviherbaspirillum</taxon>
    </lineage>
</organism>
<sequence>MKSFARIAALLLAALLVIVAATFFWYRSATQPQVSGKLQMNGLQEAVDIVRDAEGIPHIYAKSAHDAFFALGVTHAQDRLWQMEMNRRIAAGRMAEVLGPAALDTDRFLRTLGVRRNAEAIVRNLAPDARAALDAYAEGVNRYLEQRSGPLPPEFLLTGALAPAPWEPADSIAWQTMMAWDLSANWTQELLRMRLAQRMDMAHIQAFLPPYPGDAPLHTQDYTSLYRSLAGTAAQLEKVSRIAPPSLVEGMGSNNWVLGSRRSATGKPLLANDPHLGLSAPALWYFAHLSAPGLNVIGATLPGVPADTLGHNDQIAWGLTNTAPDVQDLFIEQINPDNAAQYRTPDGWAAFDHRTETIRVKGQADVQLTVRETRHGPVITGALPLADRAPVDARTHVIAFAWTALRPDDLTYQASLRLNRARDWEQFLAAMRDFSAPQQNVVYADVAGNVGFIAPARVPVRRRDNDLKGLAPAPGWDARYDWTGFIPFDDLPREYNPLSQQIVTANQKIVGPAYSHFITSEWTLPYRAQRIASLLEAKPLHDMDSFATIQKDDFSLAARELLPLLARTAPKSDQARNALAALKQWDGKMDAARFEPLVYNAWMRELSRQLFAAPLGESLMKDYWEQRNIHQPTAEALRTMDTGNLWCSGASAGNGLPRCTEVLSASLDSALADLRTRYGDDMQAWKWGKAHEALSEHRPFSKVPSLAKYFDIRLPSPGDTYTVNVGRHNLRDEAAPFTNHHAASLRALYDLSNLENSRFIHSTGQSGNVFSPLYSNYAQRWIDVAYLPMRTVRAEVEKGMLGTLALTP</sequence>
<name>A0ABY1PUF5_9BURK</name>
<gene>
    <name evidence="4" type="ORF">SAMN06295970_102156</name>
</gene>
<evidence type="ECO:0000256" key="1">
    <source>
        <dbReference type="ARBA" id="ARBA00006586"/>
    </source>
</evidence>
<evidence type="ECO:0000256" key="3">
    <source>
        <dbReference type="ARBA" id="ARBA00023145"/>
    </source>
</evidence>
<evidence type="ECO:0000313" key="4">
    <source>
        <dbReference type="EMBL" id="SMP48490.1"/>
    </source>
</evidence>
<dbReference type="InterPro" id="IPR002692">
    <property type="entry name" value="S45"/>
</dbReference>
<comment type="caution">
    <text evidence="4">The sequence shown here is derived from an EMBL/GenBank/DDBJ whole genome shotgun (WGS) entry which is preliminary data.</text>
</comment>
<dbReference type="Proteomes" id="UP001158049">
    <property type="component" value="Unassembled WGS sequence"/>
</dbReference>
<evidence type="ECO:0000313" key="5">
    <source>
        <dbReference type="Proteomes" id="UP001158049"/>
    </source>
</evidence>
<dbReference type="Pfam" id="PF01804">
    <property type="entry name" value="Penicil_amidase"/>
    <property type="match status" value="1"/>
</dbReference>
<reference evidence="4 5" key="1">
    <citation type="submission" date="2017-05" db="EMBL/GenBank/DDBJ databases">
        <authorList>
            <person name="Varghese N."/>
            <person name="Submissions S."/>
        </authorList>
    </citation>
    <scope>NUCLEOTIDE SEQUENCE [LARGE SCALE GENOMIC DNA]</scope>
    <source>
        <strain evidence="4 5">DSM 26001</strain>
    </source>
</reference>